<proteinExistence type="predicted"/>
<dbReference type="InterPro" id="IPR050496">
    <property type="entry name" value="SNF2_RAD54_helicase_repair"/>
</dbReference>
<dbReference type="InterPro" id="IPR000330">
    <property type="entry name" value="SNF2_N"/>
</dbReference>
<dbReference type="SMART" id="SM00487">
    <property type="entry name" value="DEXDc"/>
    <property type="match status" value="1"/>
</dbReference>
<dbReference type="Gene3D" id="3.40.50.10810">
    <property type="entry name" value="Tandem AAA-ATPase domain"/>
    <property type="match status" value="1"/>
</dbReference>
<dbReference type="GeneID" id="94424770"/>
<dbReference type="AlphaFoldDB" id="A0A2C6LCZ9"/>
<feature type="non-terminal residue" evidence="3">
    <location>
        <position position="358"/>
    </location>
</feature>
<feature type="region of interest" description="Disordered" evidence="1">
    <location>
        <begin position="33"/>
        <end position="54"/>
    </location>
</feature>
<reference evidence="3 4" key="1">
    <citation type="journal article" date="2017" name="Int. J. Parasitol.">
        <title>The genome of the protozoan parasite Cystoisospora suis and a reverse vaccinology approach to identify vaccine candidates.</title>
        <authorList>
            <person name="Palmieri N."/>
            <person name="Shrestha A."/>
            <person name="Ruttkowski B."/>
            <person name="Beck T."/>
            <person name="Vogl C."/>
            <person name="Tomley F."/>
            <person name="Blake D.P."/>
            <person name="Joachim A."/>
        </authorList>
    </citation>
    <scope>NUCLEOTIDE SEQUENCE [LARGE SCALE GENOMIC DNA]</scope>
    <source>
        <strain evidence="3 4">Wien I</strain>
    </source>
</reference>
<evidence type="ECO:0000313" key="4">
    <source>
        <dbReference type="Proteomes" id="UP000221165"/>
    </source>
</evidence>
<dbReference type="VEuPathDB" id="ToxoDB:CSUI_001353"/>
<dbReference type="GO" id="GO:0045003">
    <property type="term" value="P:double-strand break repair via synthesis-dependent strand annealing"/>
    <property type="evidence" value="ECO:0007669"/>
    <property type="project" value="TreeGrafter"/>
</dbReference>
<dbReference type="PANTHER" id="PTHR45629">
    <property type="entry name" value="SNF2/RAD54 FAMILY MEMBER"/>
    <property type="match status" value="1"/>
</dbReference>
<dbReference type="Proteomes" id="UP000221165">
    <property type="component" value="Unassembled WGS sequence"/>
</dbReference>
<organism evidence="3 4">
    <name type="scientific">Cystoisospora suis</name>
    <dbReference type="NCBI Taxonomy" id="483139"/>
    <lineage>
        <taxon>Eukaryota</taxon>
        <taxon>Sar</taxon>
        <taxon>Alveolata</taxon>
        <taxon>Apicomplexa</taxon>
        <taxon>Conoidasida</taxon>
        <taxon>Coccidia</taxon>
        <taxon>Eucoccidiorida</taxon>
        <taxon>Eimeriorina</taxon>
        <taxon>Sarcocystidae</taxon>
        <taxon>Cystoisospora</taxon>
    </lineage>
</organism>
<dbReference type="GO" id="GO:0005634">
    <property type="term" value="C:nucleus"/>
    <property type="evidence" value="ECO:0007669"/>
    <property type="project" value="TreeGrafter"/>
</dbReference>
<evidence type="ECO:0000259" key="2">
    <source>
        <dbReference type="PROSITE" id="PS51192"/>
    </source>
</evidence>
<dbReference type="SUPFAM" id="SSF52540">
    <property type="entry name" value="P-loop containing nucleoside triphosphate hydrolases"/>
    <property type="match status" value="1"/>
</dbReference>
<dbReference type="EMBL" id="MIGC01000541">
    <property type="protein sequence ID" value="PHJ24783.1"/>
    <property type="molecule type" value="Genomic_DNA"/>
</dbReference>
<dbReference type="InterPro" id="IPR038718">
    <property type="entry name" value="SNF2-like_sf"/>
</dbReference>
<dbReference type="GO" id="GO:0005524">
    <property type="term" value="F:ATP binding"/>
    <property type="evidence" value="ECO:0007669"/>
    <property type="project" value="InterPro"/>
</dbReference>
<dbReference type="PROSITE" id="PS51192">
    <property type="entry name" value="HELICASE_ATP_BIND_1"/>
    <property type="match status" value="1"/>
</dbReference>
<evidence type="ECO:0000256" key="1">
    <source>
        <dbReference type="SAM" id="MobiDB-lite"/>
    </source>
</evidence>
<dbReference type="InterPro" id="IPR027417">
    <property type="entry name" value="P-loop_NTPase"/>
</dbReference>
<keyword evidence="4" id="KW-1185">Reference proteome</keyword>
<feature type="domain" description="Helicase ATP-binding" evidence="2">
    <location>
        <begin position="184"/>
        <end position="357"/>
    </location>
</feature>
<gene>
    <name evidence="3" type="ORF">CSUI_001353</name>
</gene>
<sequence length="358" mass="39524">MRRVPLRRAHVPLGLLPSLIPFRIHVSSIRRTGDDRGACPNSGAQGQRKDNGPDGGCNASAVAAATGVRPVCVSLIRAPIMPLLSVEKGPSILFRVSEESLRKTLGVRLKRSSAFSRVAAKQFKSPPPAPTDSGLPEPNPLVLYIPPPDRAEQERRVEVDPMLTRWLREHQRQGVQFMFDCLMGLKEFHGEGCILADDMGLGKTLQSITILWTLLEQGILNDGKPAVRRAVVVCPASLVNNWAAEINKWLQGRCNCTAVADSCREKVVSKFEGFKYDRQSRILISSYETFRAHVHRLEGVPIDMVVCDEAHRLKNDKTKTALAISELPAKKRLLLSGTPIQNDLDEFFALVSLCNPAV</sequence>
<dbReference type="OrthoDB" id="413460at2759"/>
<dbReference type="RefSeq" id="XP_067926455.1">
    <property type="nucleotide sequence ID" value="XM_068061559.1"/>
</dbReference>
<name>A0A2C6LCZ9_9APIC</name>
<evidence type="ECO:0000313" key="3">
    <source>
        <dbReference type="EMBL" id="PHJ24783.1"/>
    </source>
</evidence>
<dbReference type="GO" id="GO:0007131">
    <property type="term" value="P:reciprocal meiotic recombination"/>
    <property type="evidence" value="ECO:0007669"/>
    <property type="project" value="TreeGrafter"/>
</dbReference>
<accession>A0A2C6LCZ9</accession>
<comment type="caution">
    <text evidence="3">The sequence shown here is derived from an EMBL/GenBank/DDBJ whole genome shotgun (WGS) entry which is preliminary data.</text>
</comment>
<dbReference type="GO" id="GO:0015616">
    <property type="term" value="F:DNA translocase activity"/>
    <property type="evidence" value="ECO:0007669"/>
    <property type="project" value="TreeGrafter"/>
</dbReference>
<dbReference type="PANTHER" id="PTHR45629:SF7">
    <property type="entry name" value="DNA EXCISION REPAIR PROTEIN ERCC-6-RELATED"/>
    <property type="match status" value="1"/>
</dbReference>
<dbReference type="InterPro" id="IPR014001">
    <property type="entry name" value="Helicase_ATP-bd"/>
</dbReference>
<dbReference type="Pfam" id="PF00176">
    <property type="entry name" value="SNF2-rel_dom"/>
    <property type="match status" value="1"/>
</dbReference>
<protein>
    <submittedName>
        <fullName evidence="3">Swi2 snf2-containing protein rad54</fullName>
    </submittedName>
</protein>